<evidence type="ECO:0000256" key="5">
    <source>
        <dbReference type="ARBA" id="ARBA00023056"/>
    </source>
</evidence>
<evidence type="ECO:0000313" key="9">
    <source>
        <dbReference type="Proteomes" id="UP000638043"/>
    </source>
</evidence>
<evidence type="ECO:0000256" key="6">
    <source>
        <dbReference type="HAMAP-Rule" id="MF_00484"/>
    </source>
</evidence>
<keyword evidence="3 6" id="KW-0328">Glycosyltransferase</keyword>
<comment type="catalytic activity">
    <reaction evidence="1 6">
        <text>[(1-&gt;4)-alpha-D-glucosyl](n) + ADP-alpha-D-glucose = [(1-&gt;4)-alpha-D-glucosyl](n+1) + ADP + H(+)</text>
        <dbReference type="Rhea" id="RHEA:18189"/>
        <dbReference type="Rhea" id="RHEA-COMP:9584"/>
        <dbReference type="Rhea" id="RHEA-COMP:9587"/>
        <dbReference type="ChEBI" id="CHEBI:15378"/>
        <dbReference type="ChEBI" id="CHEBI:15444"/>
        <dbReference type="ChEBI" id="CHEBI:57498"/>
        <dbReference type="ChEBI" id="CHEBI:456216"/>
        <dbReference type="EC" id="2.4.1.21"/>
    </reaction>
</comment>
<sequence length="464" mass="49642">MARKRRVLSVASECAPLIKTGGLADVVGALPAALAPHGWSSRVLLPGYPSVMARMPRSRRVWRTDDLFGGPAAVRDTTIDGFDVMLLDAPHLFDRPGGPYESFEDSHVRFAALSWVASRIAIEGLASGWRPDLVHAHDWQAGLAPSYLKYAASEVPSVLTIHNIAFQGIFGADQLDRLKLPTWDFHPDALEYYGNVSALKAGIVHATRVTTVSPTYAAELTTPEFGFGLEGVVAMRAARGEMHGILNGIDTSIWDPSRDPMTQPFDADALAGKAAAREALLEEFGLDEPAGPLAVVVTRLTHQKGIDLLLEALPPFVDAGGAVAILGSGDHHYEQALLALRSPRVGVRLGYDEPLSHRMYAGGDLVLVPSRFEPCGLTQMYGLRYGALPVVASTGGLRDTVDDGRTGFVFDDISSAGLSAVLARAAAAFGSAPEFARMRREAMAEPVDWGTSAAEYAALFDSLL</sequence>
<feature type="domain" description="Starch synthase catalytic" evidence="7">
    <location>
        <begin position="6"/>
        <end position="233"/>
    </location>
</feature>
<evidence type="ECO:0000256" key="4">
    <source>
        <dbReference type="ARBA" id="ARBA00022679"/>
    </source>
</evidence>
<reference evidence="9" key="1">
    <citation type="journal article" date="2019" name="Int. J. Syst. Evol. Microbiol.">
        <title>The Global Catalogue of Microorganisms (GCM) 10K type strain sequencing project: providing services to taxonomists for standard genome sequencing and annotation.</title>
        <authorList>
            <consortium name="The Broad Institute Genomics Platform"/>
            <consortium name="The Broad Institute Genome Sequencing Center for Infectious Disease"/>
            <person name="Wu L."/>
            <person name="Ma J."/>
        </authorList>
    </citation>
    <scope>NUCLEOTIDE SEQUENCE [LARGE SCALE GENOMIC DNA]</scope>
    <source>
        <strain evidence="9">CGMCC 4.7181</strain>
    </source>
</reference>
<comment type="pathway">
    <text evidence="6">Glycan biosynthesis; glycogen biosynthesis.</text>
</comment>
<evidence type="ECO:0000256" key="2">
    <source>
        <dbReference type="ARBA" id="ARBA00010281"/>
    </source>
</evidence>
<proteinExistence type="inferred from homology"/>
<dbReference type="PANTHER" id="PTHR45825">
    <property type="entry name" value="GRANULE-BOUND STARCH SYNTHASE 1, CHLOROPLASTIC/AMYLOPLASTIC"/>
    <property type="match status" value="1"/>
</dbReference>
<dbReference type="InterPro" id="IPR011835">
    <property type="entry name" value="GS/SS"/>
</dbReference>
<dbReference type="Proteomes" id="UP000638043">
    <property type="component" value="Unassembled WGS sequence"/>
</dbReference>
<dbReference type="EC" id="2.4.1.21" evidence="6"/>
<dbReference type="CDD" id="cd03791">
    <property type="entry name" value="GT5_Glycogen_synthase_DULL1-like"/>
    <property type="match status" value="1"/>
</dbReference>
<comment type="function">
    <text evidence="6">Synthesizes alpha-1,4-glucan chains using ADP-glucose.</text>
</comment>
<name>A0ABQ2N3G2_9MICO</name>
<keyword evidence="9" id="KW-1185">Reference proteome</keyword>
<protein>
    <recommendedName>
        <fullName evidence="6">Glycogen synthase</fullName>
        <ecNumber evidence="6">2.4.1.21</ecNumber>
    </recommendedName>
    <alternativeName>
        <fullName evidence="6">Starch [bacterial glycogen] synthase</fullName>
    </alternativeName>
</protein>
<dbReference type="NCBIfam" id="TIGR02095">
    <property type="entry name" value="glgA"/>
    <property type="match status" value="1"/>
</dbReference>
<dbReference type="InterPro" id="IPR013534">
    <property type="entry name" value="Starch_synth_cat_dom"/>
</dbReference>
<dbReference type="EMBL" id="BMMQ01000011">
    <property type="protein sequence ID" value="GGO67007.1"/>
    <property type="molecule type" value="Genomic_DNA"/>
</dbReference>
<dbReference type="SUPFAM" id="SSF53756">
    <property type="entry name" value="UDP-Glycosyltransferase/glycogen phosphorylase"/>
    <property type="match status" value="1"/>
</dbReference>
<evidence type="ECO:0000256" key="1">
    <source>
        <dbReference type="ARBA" id="ARBA00001478"/>
    </source>
</evidence>
<dbReference type="Pfam" id="PF13692">
    <property type="entry name" value="Glyco_trans_1_4"/>
    <property type="match status" value="1"/>
</dbReference>
<evidence type="ECO:0000259" key="7">
    <source>
        <dbReference type="Pfam" id="PF08323"/>
    </source>
</evidence>
<keyword evidence="5 6" id="KW-0320">Glycogen biosynthesis</keyword>
<dbReference type="NCBIfam" id="NF001899">
    <property type="entry name" value="PRK00654.1-2"/>
    <property type="match status" value="1"/>
</dbReference>
<feature type="binding site" evidence="6">
    <location>
        <position position="19"/>
    </location>
    <ligand>
        <name>ADP-alpha-D-glucose</name>
        <dbReference type="ChEBI" id="CHEBI:57498"/>
    </ligand>
</feature>
<dbReference type="RefSeq" id="WP_188702911.1">
    <property type="nucleotide sequence ID" value="NZ_BMMQ01000011.1"/>
</dbReference>
<dbReference type="HAMAP" id="MF_00484">
    <property type="entry name" value="Glycogen_synth"/>
    <property type="match status" value="1"/>
</dbReference>
<comment type="caution">
    <text evidence="8">The sequence shown here is derived from an EMBL/GenBank/DDBJ whole genome shotgun (WGS) entry which is preliminary data.</text>
</comment>
<dbReference type="Gene3D" id="3.40.50.2000">
    <property type="entry name" value="Glycogen Phosphorylase B"/>
    <property type="match status" value="2"/>
</dbReference>
<comment type="similarity">
    <text evidence="2 6">Belongs to the glycosyltransferase 1 family. Bacterial/plant glycogen synthase subfamily.</text>
</comment>
<gene>
    <name evidence="6 8" type="primary">glgA</name>
    <name evidence="8" type="ORF">GCM10010910_27790</name>
</gene>
<organism evidence="8 9">
    <name type="scientific">Microbacterium nanhaiense</name>
    <dbReference type="NCBI Taxonomy" id="1301026"/>
    <lineage>
        <taxon>Bacteria</taxon>
        <taxon>Bacillati</taxon>
        <taxon>Actinomycetota</taxon>
        <taxon>Actinomycetes</taxon>
        <taxon>Micrococcales</taxon>
        <taxon>Microbacteriaceae</taxon>
        <taxon>Microbacterium</taxon>
    </lineage>
</organism>
<evidence type="ECO:0000256" key="3">
    <source>
        <dbReference type="ARBA" id="ARBA00022676"/>
    </source>
</evidence>
<evidence type="ECO:0000313" key="8">
    <source>
        <dbReference type="EMBL" id="GGO67007.1"/>
    </source>
</evidence>
<keyword evidence="4 6" id="KW-0808">Transferase</keyword>
<accession>A0ABQ2N3G2</accession>
<dbReference type="PANTHER" id="PTHR45825:SF11">
    <property type="entry name" value="ALPHA AMYLASE DOMAIN-CONTAINING PROTEIN"/>
    <property type="match status" value="1"/>
</dbReference>
<dbReference type="Pfam" id="PF08323">
    <property type="entry name" value="Glyco_transf_5"/>
    <property type="match status" value="1"/>
</dbReference>